<dbReference type="OrthoDB" id="1751331at2759"/>
<evidence type="ECO:0000313" key="3">
    <source>
        <dbReference type="RefSeq" id="XP_027096173.1"/>
    </source>
</evidence>
<dbReference type="Pfam" id="PF08646">
    <property type="entry name" value="Rep_fac-A_C"/>
    <property type="match status" value="1"/>
</dbReference>
<keyword evidence="2" id="KW-1185">Reference proteome</keyword>
<dbReference type="SUPFAM" id="SSF50249">
    <property type="entry name" value="Nucleic acid-binding proteins"/>
    <property type="match status" value="1"/>
</dbReference>
<sequence length="312" mass="35854">MPITTDCCQAHKVEALIYGPDIEFFKNHFAVYQRYFISNANVQEVQQPYHSQKRQNFWTIANSTVVERLEEQEPQTIPDIYTFANFTDMYQHVDSNTKIDIIAVVIHAYPRNIRATTTTRDIVVIDQSCILINPPIPQTAELNTWCQQNQDAIFQMVHNKSYEDRNKLLPPPVDNTVITIQTLLMTDEKKAFWVSGIPKLVDTNQRLWYTACPTCNKYLKSKPNWAIPCTSCNKRIHVVTRCRMTVELSDHTSTITLDINGLDGEQLLPFSLAELQRQEAQLLLICPKLVHSAMSIMRGYKKLSKTTGSSAW</sequence>
<gene>
    <name evidence="3" type="primary">LOC113716071</name>
</gene>
<protein>
    <submittedName>
        <fullName evidence="3">Replication protein A 70 kDa DNA-binding subunit B-like</fullName>
    </submittedName>
</protein>
<feature type="domain" description="Replication factor A C-terminal" evidence="1">
    <location>
        <begin position="196"/>
        <end position="280"/>
    </location>
</feature>
<dbReference type="RefSeq" id="XP_027096173.1">
    <property type="nucleotide sequence ID" value="XM_027240372.1"/>
</dbReference>
<dbReference type="PANTHER" id="PTHR47165:SF4">
    <property type="entry name" value="OS03G0429900 PROTEIN"/>
    <property type="match status" value="1"/>
</dbReference>
<evidence type="ECO:0000313" key="2">
    <source>
        <dbReference type="Proteomes" id="UP001652660"/>
    </source>
</evidence>
<accession>A0A6P6V014</accession>
<organism evidence="2 3">
    <name type="scientific">Coffea arabica</name>
    <name type="common">Arabian coffee</name>
    <dbReference type="NCBI Taxonomy" id="13443"/>
    <lineage>
        <taxon>Eukaryota</taxon>
        <taxon>Viridiplantae</taxon>
        <taxon>Streptophyta</taxon>
        <taxon>Embryophyta</taxon>
        <taxon>Tracheophyta</taxon>
        <taxon>Spermatophyta</taxon>
        <taxon>Magnoliopsida</taxon>
        <taxon>eudicotyledons</taxon>
        <taxon>Gunneridae</taxon>
        <taxon>Pentapetalae</taxon>
        <taxon>asterids</taxon>
        <taxon>lamiids</taxon>
        <taxon>Gentianales</taxon>
        <taxon>Rubiaceae</taxon>
        <taxon>Ixoroideae</taxon>
        <taxon>Gardenieae complex</taxon>
        <taxon>Bertiereae - Coffeeae clade</taxon>
        <taxon>Coffeeae</taxon>
        <taxon>Coffea</taxon>
    </lineage>
</organism>
<dbReference type="PANTHER" id="PTHR47165">
    <property type="entry name" value="OS03G0429900 PROTEIN"/>
    <property type="match status" value="1"/>
</dbReference>
<reference evidence="3" key="2">
    <citation type="submission" date="2025-08" db="UniProtKB">
        <authorList>
            <consortium name="RefSeq"/>
        </authorList>
    </citation>
    <scope>IDENTIFICATION</scope>
    <source>
        <tissue evidence="3">Leaves</tissue>
    </source>
</reference>
<evidence type="ECO:0000259" key="1">
    <source>
        <dbReference type="Pfam" id="PF08646"/>
    </source>
</evidence>
<reference evidence="2" key="1">
    <citation type="journal article" date="2025" name="Foods">
        <title>Unveiling the Microbial Signatures of Arabica Coffee Cherries: Insights into Ripeness Specific Diversity, Functional Traits, and Implications for Quality and Safety.</title>
        <authorList>
            <consortium name="RefSeq"/>
            <person name="Tenea G.N."/>
            <person name="Cifuentes V."/>
            <person name="Reyes P."/>
            <person name="Cevallos-Vallejos M."/>
        </authorList>
    </citation>
    <scope>NUCLEOTIDE SEQUENCE [LARGE SCALE GENOMIC DNA]</scope>
</reference>
<dbReference type="InterPro" id="IPR012340">
    <property type="entry name" value="NA-bd_OB-fold"/>
</dbReference>
<dbReference type="GeneID" id="113716071"/>
<dbReference type="Gene3D" id="2.40.50.140">
    <property type="entry name" value="Nucleic acid-binding proteins"/>
    <property type="match status" value="1"/>
</dbReference>
<name>A0A6P6V014_COFAR</name>
<dbReference type="InterPro" id="IPR013955">
    <property type="entry name" value="Rep_factor-A_C"/>
</dbReference>
<proteinExistence type="predicted"/>
<dbReference type="Proteomes" id="UP001652660">
    <property type="component" value="Chromosome 11c"/>
</dbReference>
<dbReference type="AlphaFoldDB" id="A0A6P6V014"/>